<reference evidence="3 4" key="1">
    <citation type="submission" date="2019-08" db="EMBL/GenBank/DDBJ databases">
        <authorList>
            <person name="Peeters C."/>
        </authorList>
    </citation>
    <scope>NUCLEOTIDE SEQUENCE [LARGE SCALE GENOMIC DNA]</scope>
    <source>
        <strain evidence="3 4">LMG 18089</strain>
    </source>
</reference>
<dbReference type="GO" id="GO:0016853">
    <property type="term" value="F:isomerase activity"/>
    <property type="evidence" value="ECO:0007669"/>
    <property type="project" value="UniProtKB-KW"/>
</dbReference>
<dbReference type="Gene3D" id="3.10.310.10">
    <property type="entry name" value="Diaminopimelate Epimerase, Chain A, domain 1"/>
    <property type="match status" value="2"/>
</dbReference>
<dbReference type="SUPFAM" id="SSF54506">
    <property type="entry name" value="Diaminopimelate epimerase-like"/>
    <property type="match status" value="2"/>
</dbReference>
<protein>
    <submittedName>
        <fullName evidence="3">4-oxalomesaconate tautomerase</fullName>
    </submittedName>
</protein>
<dbReference type="NCBIfam" id="NF033377">
    <property type="entry name" value="OMA_tautomer"/>
    <property type="match status" value="1"/>
</dbReference>
<accession>A0A5E5P192</accession>
<evidence type="ECO:0000256" key="1">
    <source>
        <dbReference type="ARBA" id="ARBA00007673"/>
    </source>
</evidence>
<proteinExistence type="inferred from homology"/>
<name>A0A5E5P192_9BURK</name>
<evidence type="ECO:0000313" key="3">
    <source>
        <dbReference type="EMBL" id="VVG69549.1"/>
    </source>
</evidence>
<dbReference type="Pfam" id="PF04303">
    <property type="entry name" value="PrpF"/>
    <property type="match status" value="1"/>
</dbReference>
<organism evidence="3 4">
    <name type="scientific">Pandoraea apista</name>
    <dbReference type="NCBI Taxonomy" id="93218"/>
    <lineage>
        <taxon>Bacteria</taxon>
        <taxon>Pseudomonadati</taxon>
        <taxon>Pseudomonadota</taxon>
        <taxon>Betaproteobacteria</taxon>
        <taxon>Burkholderiales</taxon>
        <taxon>Burkholderiaceae</taxon>
        <taxon>Pandoraea</taxon>
    </lineage>
</organism>
<dbReference type="PANTHER" id="PTHR43709:SF3">
    <property type="entry name" value="ISOMERASE YBHH-RELATED"/>
    <property type="match status" value="1"/>
</dbReference>
<dbReference type="PANTHER" id="PTHR43709">
    <property type="entry name" value="ACONITATE ISOMERASE-RELATED"/>
    <property type="match status" value="1"/>
</dbReference>
<gene>
    <name evidence="3" type="ORF">PAP18089_00505</name>
</gene>
<comment type="similarity">
    <text evidence="1">Belongs to the PrpF family.</text>
</comment>
<dbReference type="RefSeq" id="WP_094067912.1">
    <property type="nucleotide sequence ID" value="NZ_CABPSX010000001.1"/>
</dbReference>
<dbReference type="InterPro" id="IPR007400">
    <property type="entry name" value="PrpF-like"/>
</dbReference>
<evidence type="ECO:0000256" key="2">
    <source>
        <dbReference type="ARBA" id="ARBA00023235"/>
    </source>
</evidence>
<evidence type="ECO:0000313" key="4">
    <source>
        <dbReference type="Proteomes" id="UP000364291"/>
    </source>
</evidence>
<dbReference type="EMBL" id="CABPSX010000001">
    <property type="protein sequence ID" value="VVG69549.1"/>
    <property type="molecule type" value="Genomic_DNA"/>
</dbReference>
<dbReference type="InterPro" id="IPR047687">
    <property type="entry name" value="OMA_tautomer-like"/>
</dbReference>
<sequence length="372" mass="38341">MTHSQTRIRAAVMRGGTSKGLYFLAEDLPADAATRDAVLLAAMGSPDARQIDGMGGANPLTSKVAIVSRATRPDADVDYLFAQVVVDEARVDYGQNCGNLLAGVGPFAIERGLVAAVGDATDVGIHMVNTGQVAIATVQTPGGIVKYDGDVAIDGVPGTAAPMPLMFRDTAGSSCGALFPTGQRQDVVEGVTVTCIDNGMPLVLMRAADLGCTGAESCEQLEADAAFQNMRDRIEAIRLAVGPRMNLGDVRSRTVPKMCLVAPPQAGGALATRCFIPHRCHSSIGVLAAVSVATAAALPGTVCHEMAVVPDGDTPLLAIEHPTGEFTVRLALGAGPDGALEVKGAGLLRTARWLFDGEVCIPAQVWAQGGKS</sequence>
<dbReference type="OrthoDB" id="9779763at2"/>
<dbReference type="Proteomes" id="UP000364291">
    <property type="component" value="Unassembled WGS sequence"/>
</dbReference>
<keyword evidence="2" id="KW-0413">Isomerase</keyword>
<dbReference type="AlphaFoldDB" id="A0A5E5P192"/>